<gene>
    <name evidence="1" type="ORF">SAMN05660964_02965</name>
</gene>
<proteinExistence type="predicted"/>
<name>A0A1H4FHK8_9GAMM</name>
<dbReference type="Proteomes" id="UP000199397">
    <property type="component" value="Unassembled WGS sequence"/>
</dbReference>
<dbReference type="EMBL" id="FNQP01000020">
    <property type="protein sequence ID" value="SEA96300.1"/>
    <property type="molecule type" value="Genomic_DNA"/>
</dbReference>
<organism evidence="1 2">
    <name type="scientific">Thiothrix caldifontis</name>
    <dbReference type="NCBI Taxonomy" id="525918"/>
    <lineage>
        <taxon>Bacteria</taxon>
        <taxon>Pseudomonadati</taxon>
        <taxon>Pseudomonadota</taxon>
        <taxon>Gammaproteobacteria</taxon>
        <taxon>Thiotrichales</taxon>
        <taxon>Thiotrichaceae</taxon>
        <taxon>Thiothrix</taxon>
    </lineage>
</organism>
<dbReference type="AlphaFoldDB" id="A0A1H4FHK8"/>
<reference evidence="1 2" key="1">
    <citation type="submission" date="2016-10" db="EMBL/GenBank/DDBJ databases">
        <authorList>
            <person name="de Groot N.N."/>
        </authorList>
    </citation>
    <scope>NUCLEOTIDE SEQUENCE [LARGE SCALE GENOMIC DNA]</scope>
    <source>
        <strain evidence="1 2">DSM 21228</strain>
    </source>
</reference>
<evidence type="ECO:0000313" key="1">
    <source>
        <dbReference type="EMBL" id="SEA96300.1"/>
    </source>
</evidence>
<keyword evidence="2" id="KW-1185">Reference proteome</keyword>
<dbReference type="STRING" id="525918.SAMN05660964_02965"/>
<sequence>MRIGVQQLIPTLAYADTAQRGYMVLSVNATEAKADWYFVSSVKTSTYTTKLEKSLKTTVAGAGKRKLVRS</sequence>
<dbReference type="RefSeq" id="WP_093069870.1">
    <property type="nucleotide sequence ID" value="NZ_FNQP01000020.1"/>
</dbReference>
<dbReference type="Gene3D" id="3.60.21.70">
    <property type="entry name" value="PhoD-like phosphatase"/>
    <property type="match status" value="1"/>
</dbReference>
<evidence type="ECO:0000313" key="2">
    <source>
        <dbReference type="Proteomes" id="UP000199397"/>
    </source>
</evidence>
<protein>
    <submittedName>
        <fullName evidence="1">Alkaline phosphatase D</fullName>
    </submittedName>
</protein>
<dbReference type="InterPro" id="IPR038607">
    <property type="entry name" value="PhoD-like_sf"/>
</dbReference>
<accession>A0A1H4FHK8</accession>